<name>A0A4Y7I9U6_PAPSO</name>
<dbReference type="EMBL" id="CM010715">
    <property type="protein sequence ID" value="RZC44268.1"/>
    <property type="molecule type" value="Genomic_DNA"/>
</dbReference>
<dbReference type="AlphaFoldDB" id="A0A4Y7I9U6"/>
<sequence length="62" mass="7073">MIPLLDAPRIGLQQIWNWTKVLEKLLRRHLSYYLSMGKPSGRPTGVVTGAIKNPRILHLVPK</sequence>
<gene>
    <name evidence="1" type="ORF">C5167_037220</name>
</gene>
<organism evidence="1 2">
    <name type="scientific">Papaver somniferum</name>
    <name type="common">Opium poppy</name>
    <dbReference type="NCBI Taxonomy" id="3469"/>
    <lineage>
        <taxon>Eukaryota</taxon>
        <taxon>Viridiplantae</taxon>
        <taxon>Streptophyta</taxon>
        <taxon>Embryophyta</taxon>
        <taxon>Tracheophyta</taxon>
        <taxon>Spermatophyta</taxon>
        <taxon>Magnoliopsida</taxon>
        <taxon>Ranunculales</taxon>
        <taxon>Papaveraceae</taxon>
        <taxon>Papaveroideae</taxon>
        <taxon>Papaver</taxon>
    </lineage>
</organism>
<keyword evidence="2" id="KW-1185">Reference proteome</keyword>
<accession>A0A4Y7I9U6</accession>
<evidence type="ECO:0000313" key="1">
    <source>
        <dbReference type="EMBL" id="RZC44268.1"/>
    </source>
</evidence>
<proteinExistence type="predicted"/>
<reference evidence="1 2" key="1">
    <citation type="journal article" date="2018" name="Science">
        <title>The opium poppy genome and morphinan production.</title>
        <authorList>
            <person name="Guo L."/>
            <person name="Winzer T."/>
            <person name="Yang X."/>
            <person name="Li Y."/>
            <person name="Ning Z."/>
            <person name="He Z."/>
            <person name="Teodor R."/>
            <person name="Lu Y."/>
            <person name="Bowser T.A."/>
            <person name="Graham I.A."/>
            <person name="Ye K."/>
        </authorList>
    </citation>
    <scope>NUCLEOTIDE SEQUENCE [LARGE SCALE GENOMIC DNA]</scope>
    <source>
        <strain evidence="2">cv. HN1</strain>
        <tissue evidence="1">Leaves</tissue>
    </source>
</reference>
<protein>
    <submittedName>
        <fullName evidence="1">Uncharacterized protein</fullName>
    </submittedName>
</protein>
<dbReference type="Proteomes" id="UP000316621">
    <property type="component" value="Chromosome 1"/>
</dbReference>
<evidence type="ECO:0000313" key="2">
    <source>
        <dbReference type="Proteomes" id="UP000316621"/>
    </source>
</evidence>
<dbReference type="Gramene" id="RZC44268">
    <property type="protein sequence ID" value="RZC44268"/>
    <property type="gene ID" value="C5167_037220"/>
</dbReference>